<name>A0A6J4UDN6_9BACT</name>
<feature type="transmembrane region" description="Helical" evidence="5">
    <location>
        <begin position="37"/>
        <end position="54"/>
    </location>
</feature>
<dbReference type="InterPro" id="IPR006977">
    <property type="entry name" value="Yip1_dom"/>
</dbReference>
<sequence length="181" mass="18273">MQGMGGNSLVQRMIGAARLDVPTYEEIEHDEGATPQAAIVVVIVSLATAIGSLGNDDATAGFVSGLISSLLGWVIGAALVYFVGTRLLAGAATQATLGQVLRTMGFASTAGILSVFGFITFVGPIIAFIGPVLVMVATFIAIRQSLDISTGRAAAVAVAAIVVQIIVAAILALIFGVAVSI</sequence>
<keyword evidence="4 5" id="KW-0472">Membrane</keyword>
<protein>
    <recommendedName>
        <fullName evidence="6">Yip1 domain-containing protein</fullName>
    </recommendedName>
</protein>
<dbReference type="Pfam" id="PF04893">
    <property type="entry name" value="Yip1"/>
    <property type="match status" value="1"/>
</dbReference>
<proteinExistence type="predicted"/>
<dbReference type="AlphaFoldDB" id="A0A6J4UDN6"/>
<evidence type="ECO:0000256" key="4">
    <source>
        <dbReference type="ARBA" id="ARBA00023136"/>
    </source>
</evidence>
<dbReference type="GO" id="GO:0016020">
    <property type="term" value="C:membrane"/>
    <property type="evidence" value="ECO:0007669"/>
    <property type="project" value="UniProtKB-SubCell"/>
</dbReference>
<feature type="transmembrane region" description="Helical" evidence="5">
    <location>
        <begin position="154"/>
        <end position="179"/>
    </location>
</feature>
<evidence type="ECO:0000256" key="2">
    <source>
        <dbReference type="ARBA" id="ARBA00022692"/>
    </source>
</evidence>
<gene>
    <name evidence="7" type="ORF">AVDCRST_MAG70-482</name>
</gene>
<evidence type="ECO:0000256" key="3">
    <source>
        <dbReference type="ARBA" id="ARBA00022989"/>
    </source>
</evidence>
<evidence type="ECO:0000313" key="7">
    <source>
        <dbReference type="EMBL" id="CAA9545616.1"/>
    </source>
</evidence>
<keyword evidence="3 5" id="KW-1133">Transmembrane helix</keyword>
<reference evidence="7" key="1">
    <citation type="submission" date="2020-02" db="EMBL/GenBank/DDBJ databases">
        <authorList>
            <person name="Meier V. D."/>
        </authorList>
    </citation>
    <scope>NUCLEOTIDE SEQUENCE</scope>
    <source>
        <strain evidence="7">AVDCRST_MAG70</strain>
    </source>
</reference>
<comment type="subcellular location">
    <subcellularLocation>
        <location evidence="1">Membrane</location>
        <topology evidence="1">Multi-pass membrane protein</topology>
    </subcellularLocation>
</comment>
<keyword evidence="2 5" id="KW-0812">Transmembrane</keyword>
<evidence type="ECO:0000256" key="1">
    <source>
        <dbReference type="ARBA" id="ARBA00004141"/>
    </source>
</evidence>
<feature type="transmembrane region" description="Helical" evidence="5">
    <location>
        <begin position="66"/>
        <end position="88"/>
    </location>
</feature>
<dbReference type="EMBL" id="CADCWH010000076">
    <property type="protein sequence ID" value="CAA9545616.1"/>
    <property type="molecule type" value="Genomic_DNA"/>
</dbReference>
<organism evidence="7">
    <name type="scientific">uncultured Thermomicrobiales bacterium</name>
    <dbReference type="NCBI Taxonomy" id="1645740"/>
    <lineage>
        <taxon>Bacteria</taxon>
        <taxon>Pseudomonadati</taxon>
        <taxon>Thermomicrobiota</taxon>
        <taxon>Thermomicrobia</taxon>
        <taxon>Thermomicrobiales</taxon>
        <taxon>environmental samples</taxon>
    </lineage>
</organism>
<accession>A0A6J4UDN6</accession>
<evidence type="ECO:0000259" key="6">
    <source>
        <dbReference type="Pfam" id="PF04893"/>
    </source>
</evidence>
<evidence type="ECO:0000256" key="5">
    <source>
        <dbReference type="SAM" id="Phobius"/>
    </source>
</evidence>
<feature type="domain" description="Yip1" evidence="6">
    <location>
        <begin position="23"/>
        <end position="170"/>
    </location>
</feature>